<feature type="transmembrane region" description="Helical" evidence="1">
    <location>
        <begin position="109"/>
        <end position="130"/>
    </location>
</feature>
<gene>
    <name evidence="2" type="ORF">J7I42_32300</name>
</gene>
<dbReference type="RefSeq" id="WP_209144161.1">
    <property type="nucleotide sequence ID" value="NZ_JAGHKO010000017.1"/>
</dbReference>
<organism evidence="2 3">
    <name type="scientific">Niastella soli</name>
    <dbReference type="NCBI Taxonomy" id="2821487"/>
    <lineage>
        <taxon>Bacteria</taxon>
        <taxon>Pseudomonadati</taxon>
        <taxon>Bacteroidota</taxon>
        <taxon>Chitinophagia</taxon>
        <taxon>Chitinophagales</taxon>
        <taxon>Chitinophagaceae</taxon>
        <taxon>Niastella</taxon>
    </lineage>
</organism>
<keyword evidence="1" id="KW-0812">Transmembrane</keyword>
<feature type="transmembrane region" description="Helical" evidence="1">
    <location>
        <begin position="82"/>
        <end position="102"/>
    </location>
</feature>
<dbReference type="Proteomes" id="UP000677244">
    <property type="component" value="Unassembled WGS sequence"/>
</dbReference>
<dbReference type="InterPro" id="IPR046487">
    <property type="entry name" value="DUF6580"/>
</dbReference>
<evidence type="ECO:0000313" key="2">
    <source>
        <dbReference type="EMBL" id="MBO9205013.1"/>
    </source>
</evidence>
<dbReference type="Pfam" id="PF20221">
    <property type="entry name" value="DUF6580"/>
    <property type="match status" value="1"/>
</dbReference>
<sequence length="190" mass="21197">MKINKSDIWVLVIMVVVAALYRVIPSRPFGFAPQLALAFFSGAILRDRKVMAFVLPLLSLFISDLLYQGLHAAGLSSIWGFYPGMWIDYLAYASVTVFGFFLRKITVVNVLLTALAAPTYFFLLSNFLTWTGLNGYDMYPKTFAGLMTAYAAGLPFYPYSVLSTVLFSGVLFGSWYFINHRSVKPVVAAH</sequence>
<feature type="transmembrane region" description="Helical" evidence="1">
    <location>
        <begin position="156"/>
        <end position="178"/>
    </location>
</feature>
<feature type="transmembrane region" description="Helical" evidence="1">
    <location>
        <begin position="30"/>
        <end position="45"/>
    </location>
</feature>
<keyword evidence="1" id="KW-0472">Membrane</keyword>
<proteinExistence type="predicted"/>
<dbReference type="EMBL" id="JAGHKO010000017">
    <property type="protein sequence ID" value="MBO9205013.1"/>
    <property type="molecule type" value="Genomic_DNA"/>
</dbReference>
<evidence type="ECO:0000256" key="1">
    <source>
        <dbReference type="SAM" id="Phobius"/>
    </source>
</evidence>
<feature type="transmembrane region" description="Helical" evidence="1">
    <location>
        <begin position="7"/>
        <end position="24"/>
    </location>
</feature>
<keyword evidence="3" id="KW-1185">Reference proteome</keyword>
<evidence type="ECO:0008006" key="4">
    <source>
        <dbReference type="Google" id="ProtNLM"/>
    </source>
</evidence>
<evidence type="ECO:0000313" key="3">
    <source>
        <dbReference type="Proteomes" id="UP000677244"/>
    </source>
</evidence>
<name>A0ABS3Z4B2_9BACT</name>
<protein>
    <recommendedName>
        <fullName evidence="4">Rod shape-determining protein MreD</fullName>
    </recommendedName>
</protein>
<keyword evidence="1" id="KW-1133">Transmembrane helix</keyword>
<comment type="caution">
    <text evidence="2">The sequence shown here is derived from an EMBL/GenBank/DDBJ whole genome shotgun (WGS) entry which is preliminary data.</text>
</comment>
<accession>A0ABS3Z4B2</accession>
<reference evidence="2 3" key="1">
    <citation type="submission" date="2021-03" db="EMBL/GenBank/DDBJ databases">
        <title>Assistant Professor.</title>
        <authorList>
            <person name="Huq M.A."/>
        </authorList>
    </citation>
    <scope>NUCLEOTIDE SEQUENCE [LARGE SCALE GENOMIC DNA]</scope>
    <source>
        <strain evidence="2 3">MAH-29</strain>
    </source>
</reference>
<feature type="transmembrane region" description="Helical" evidence="1">
    <location>
        <begin position="52"/>
        <end position="70"/>
    </location>
</feature>